<dbReference type="NCBIfam" id="TIGR00482">
    <property type="entry name" value="nicotinate (nicotinamide) nucleotide adenylyltransferase"/>
    <property type="match status" value="1"/>
</dbReference>
<comment type="function">
    <text evidence="1 11">Catalyzes the reversible adenylation of nicotinate mononucleotide (NaMN) to nicotinic acid adenine dinucleotide (NaAD).</text>
</comment>
<evidence type="ECO:0000313" key="13">
    <source>
        <dbReference type="EMBL" id="OAV23143.1"/>
    </source>
</evidence>
<dbReference type="HAMAP" id="MF_00244">
    <property type="entry name" value="NaMN_adenylyltr"/>
    <property type="match status" value="1"/>
</dbReference>
<evidence type="ECO:0000256" key="8">
    <source>
        <dbReference type="ARBA" id="ARBA00022840"/>
    </source>
</evidence>
<organism evidence="13 14">
    <name type="scientific">Moraxella catarrhalis</name>
    <name type="common">Branhamella catarrhalis</name>
    <dbReference type="NCBI Taxonomy" id="480"/>
    <lineage>
        <taxon>Bacteria</taxon>
        <taxon>Pseudomonadati</taxon>
        <taxon>Pseudomonadota</taxon>
        <taxon>Gammaproteobacteria</taxon>
        <taxon>Moraxellales</taxon>
        <taxon>Moraxellaceae</taxon>
        <taxon>Moraxella</taxon>
    </lineage>
</organism>
<keyword evidence="7 11" id="KW-0547">Nucleotide-binding</keyword>
<name>A0AB36DLH5_MORCA</name>
<dbReference type="GO" id="GO:0004515">
    <property type="term" value="F:nicotinate-nucleotide adenylyltransferase activity"/>
    <property type="evidence" value="ECO:0007669"/>
    <property type="project" value="UniProtKB-UniRule"/>
</dbReference>
<evidence type="ECO:0000256" key="6">
    <source>
        <dbReference type="ARBA" id="ARBA00022695"/>
    </source>
</evidence>
<keyword evidence="4 11" id="KW-0662">Pyridine nucleotide biosynthesis</keyword>
<comment type="pathway">
    <text evidence="2 11">Cofactor biosynthesis; NAD(+) biosynthesis; deamido-NAD(+) from nicotinate D-ribonucleotide: step 1/1.</text>
</comment>
<reference evidence="13 14" key="1">
    <citation type="journal article" date="2016" name="Genome Biol. Evol.">
        <title>Comparative Genomic Analyses of the Moraxella catarrhalis Serosensitive and Seroresistant Lineages Demonstrate Their Independent Evolution.</title>
        <authorList>
            <person name="Earl J.P."/>
            <person name="de Vries S.P."/>
            <person name="Ahmed A."/>
            <person name="Powell E."/>
            <person name="Schultz M.P."/>
            <person name="Hermans P.W."/>
            <person name="Hill D.J."/>
            <person name="Zhou Z."/>
            <person name="Constantinidou C.I."/>
            <person name="Hu F.Z."/>
            <person name="Bootsma H.J."/>
            <person name="Ehrlich G.D."/>
        </authorList>
    </citation>
    <scope>NUCLEOTIDE SEQUENCE [LARGE SCALE GENOMIC DNA]</scope>
    <source>
        <strain evidence="13 14">F23</strain>
    </source>
</reference>
<evidence type="ECO:0000259" key="12">
    <source>
        <dbReference type="Pfam" id="PF01467"/>
    </source>
</evidence>
<comment type="catalytic activity">
    <reaction evidence="10 11">
        <text>nicotinate beta-D-ribonucleotide + ATP + H(+) = deamido-NAD(+) + diphosphate</text>
        <dbReference type="Rhea" id="RHEA:22860"/>
        <dbReference type="ChEBI" id="CHEBI:15378"/>
        <dbReference type="ChEBI" id="CHEBI:30616"/>
        <dbReference type="ChEBI" id="CHEBI:33019"/>
        <dbReference type="ChEBI" id="CHEBI:57502"/>
        <dbReference type="ChEBI" id="CHEBI:58437"/>
        <dbReference type="EC" id="2.7.7.18"/>
    </reaction>
</comment>
<accession>A0AB36DLH5</accession>
<evidence type="ECO:0000256" key="4">
    <source>
        <dbReference type="ARBA" id="ARBA00022642"/>
    </source>
</evidence>
<comment type="caution">
    <text evidence="13">The sequence shown here is derived from an EMBL/GenBank/DDBJ whole genome shotgun (WGS) entry which is preliminary data.</text>
</comment>
<dbReference type="InterPro" id="IPR014729">
    <property type="entry name" value="Rossmann-like_a/b/a_fold"/>
</dbReference>
<keyword evidence="5 11" id="KW-0808">Transferase</keyword>
<evidence type="ECO:0000256" key="9">
    <source>
        <dbReference type="ARBA" id="ARBA00023027"/>
    </source>
</evidence>
<dbReference type="EMBL" id="LXHQ01000046">
    <property type="protein sequence ID" value="OAV23143.1"/>
    <property type="molecule type" value="Genomic_DNA"/>
</dbReference>
<keyword evidence="6 11" id="KW-0548">Nucleotidyltransferase</keyword>
<dbReference type="Gene3D" id="3.40.50.620">
    <property type="entry name" value="HUPs"/>
    <property type="match status" value="1"/>
</dbReference>
<dbReference type="AlphaFoldDB" id="A0AB36DLH5"/>
<evidence type="ECO:0000256" key="1">
    <source>
        <dbReference type="ARBA" id="ARBA00002324"/>
    </source>
</evidence>
<dbReference type="InterPro" id="IPR005248">
    <property type="entry name" value="NadD/NMNAT"/>
</dbReference>
<feature type="domain" description="Cytidyltransferase-like" evidence="12">
    <location>
        <begin position="26"/>
        <end position="205"/>
    </location>
</feature>
<proteinExistence type="inferred from homology"/>
<evidence type="ECO:0000256" key="11">
    <source>
        <dbReference type="HAMAP-Rule" id="MF_00244"/>
    </source>
</evidence>
<evidence type="ECO:0000313" key="14">
    <source>
        <dbReference type="Proteomes" id="UP000078295"/>
    </source>
</evidence>
<evidence type="ECO:0000256" key="10">
    <source>
        <dbReference type="ARBA" id="ARBA00048721"/>
    </source>
</evidence>
<dbReference type="Proteomes" id="UP000078295">
    <property type="component" value="Unassembled WGS sequence"/>
</dbReference>
<dbReference type="CDD" id="cd02165">
    <property type="entry name" value="NMNAT"/>
    <property type="match status" value="1"/>
</dbReference>
<dbReference type="SUPFAM" id="SSF52374">
    <property type="entry name" value="Nucleotidylyl transferase"/>
    <property type="match status" value="1"/>
</dbReference>
<evidence type="ECO:0000256" key="2">
    <source>
        <dbReference type="ARBA" id="ARBA00005019"/>
    </source>
</evidence>
<keyword evidence="9 11" id="KW-0520">NAD</keyword>
<dbReference type="Pfam" id="PF01467">
    <property type="entry name" value="CTP_transf_like"/>
    <property type="match status" value="1"/>
</dbReference>
<dbReference type="GO" id="GO:0009435">
    <property type="term" value="P:NAD+ biosynthetic process"/>
    <property type="evidence" value="ECO:0007669"/>
    <property type="project" value="UniProtKB-UniRule"/>
</dbReference>
<comment type="similarity">
    <text evidence="3 11">Belongs to the NadD family.</text>
</comment>
<sequence length="240" mass="27095">MFKLAFLSHNDYNIKNLKNSIMIRLYLGGSFDPIHRAHLQMVLSAHDTIHQKTADTVTVHLLPTAGNPFKNAPTSHAHRIAMLKLAIMPLIRQGMNISIDERELSLTPPIYTIDTIRQLKTAYPDDRLIFIIGGDSLANLHRWKAYDELIGQVKLWAFDRADTTPADETVATKCTTNLDEFLANDHTIYLDHTPIMNISSSQIRTLIADGRTKLAAPLMDECVLAYICKEGLYQNPKNML</sequence>
<protein>
    <recommendedName>
        <fullName evidence="11">Probable nicotinate-nucleotide adenylyltransferase</fullName>
        <ecNumber evidence="11">2.7.7.18</ecNumber>
    </recommendedName>
    <alternativeName>
        <fullName evidence="11">Deamido-NAD(+) diphosphorylase</fullName>
    </alternativeName>
    <alternativeName>
        <fullName evidence="11">Deamido-NAD(+) pyrophosphorylase</fullName>
    </alternativeName>
    <alternativeName>
        <fullName evidence="11">Nicotinate mononucleotide adenylyltransferase</fullName>
        <shortName evidence="11">NaMN adenylyltransferase</shortName>
    </alternativeName>
</protein>
<dbReference type="PANTHER" id="PTHR39321">
    <property type="entry name" value="NICOTINATE-NUCLEOTIDE ADENYLYLTRANSFERASE-RELATED"/>
    <property type="match status" value="1"/>
</dbReference>
<dbReference type="EC" id="2.7.7.18" evidence="11"/>
<dbReference type="PANTHER" id="PTHR39321:SF3">
    <property type="entry name" value="PHOSPHOPANTETHEINE ADENYLYLTRANSFERASE"/>
    <property type="match status" value="1"/>
</dbReference>
<evidence type="ECO:0000256" key="7">
    <source>
        <dbReference type="ARBA" id="ARBA00022741"/>
    </source>
</evidence>
<evidence type="ECO:0000256" key="3">
    <source>
        <dbReference type="ARBA" id="ARBA00009014"/>
    </source>
</evidence>
<dbReference type="GO" id="GO:0005524">
    <property type="term" value="F:ATP binding"/>
    <property type="evidence" value="ECO:0007669"/>
    <property type="project" value="UniProtKB-KW"/>
</dbReference>
<dbReference type="InterPro" id="IPR004821">
    <property type="entry name" value="Cyt_trans-like"/>
</dbReference>
<keyword evidence="8 11" id="KW-0067">ATP-binding</keyword>
<gene>
    <name evidence="11" type="primary">nadD</name>
    <name evidence="13" type="ORF">AO370_1801</name>
</gene>
<evidence type="ECO:0000256" key="5">
    <source>
        <dbReference type="ARBA" id="ARBA00022679"/>
    </source>
</evidence>